<name>A0AC60QIF9_IXOPE</name>
<dbReference type="Proteomes" id="UP000805193">
    <property type="component" value="Unassembled WGS sequence"/>
</dbReference>
<feature type="non-terminal residue" evidence="1">
    <location>
        <position position="1"/>
    </location>
</feature>
<feature type="non-terminal residue" evidence="1">
    <location>
        <position position="95"/>
    </location>
</feature>
<sequence>PNVWSRQSTICSERRKIPISHCSATAVLQDLQEQVRQRPYWDQITKADFHPKDPQRLDHDGRHAARRLPDLRPGDRVWIKDVKRYGRVTGRGEIH</sequence>
<gene>
    <name evidence="1" type="ORF">HPB47_019339</name>
</gene>
<evidence type="ECO:0000313" key="2">
    <source>
        <dbReference type="Proteomes" id="UP000805193"/>
    </source>
</evidence>
<reference evidence="1 2" key="1">
    <citation type="journal article" date="2020" name="Cell">
        <title>Large-Scale Comparative Analyses of Tick Genomes Elucidate Their Genetic Diversity and Vector Capacities.</title>
        <authorList>
            <consortium name="Tick Genome and Microbiome Consortium (TIGMIC)"/>
            <person name="Jia N."/>
            <person name="Wang J."/>
            <person name="Shi W."/>
            <person name="Du L."/>
            <person name="Sun Y."/>
            <person name="Zhan W."/>
            <person name="Jiang J.F."/>
            <person name="Wang Q."/>
            <person name="Zhang B."/>
            <person name="Ji P."/>
            <person name="Bell-Sakyi L."/>
            <person name="Cui X.M."/>
            <person name="Yuan T.T."/>
            <person name="Jiang B.G."/>
            <person name="Yang W.F."/>
            <person name="Lam T.T."/>
            <person name="Chang Q.C."/>
            <person name="Ding S.J."/>
            <person name="Wang X.J."/>
            <person name="Zhu J.G."/>
            <person name="Ruan X.D."/>
            <person name="Zhao L."/>
            <person name="Wei J.T."/>
            <person name="Ye R.Z."/>
            <person name="Que T.C."/>
            <person name="Du C.H."/>
            <person name="Zhou Y.H."/>
            <person name="Cheng J.X."/>
            <person name="Dai P.F."/>
            <person name="Guo W.B."/>
            <person name="Han X.H."/>
            <person name="Huang E.J."/>
            <person name="Li L.F."/>
            <person name="Wei W."/>
            <person name="Gao Y.C."/>
            <person name="Liu J.Z."/>
            <person name="Shao H.Z."/>
            <person name="Wang X."/>
            <person name="Wang C.C."/>
            <person name="Yang T.C."/>
            <person name="Huo Q.B."/>
            <person name="Li W."/>
            <person name="Chen H.Y."/>
            <person name="Chen S.E."/>
            <person name="Zhou L.G."/>
            <person name="Ni X.B."/>
            <person name="Tian J.H."/>
            <person name="Sheng Y."/>
            <person name="Liu T."/>
            <person name="Pan Y.S."/>
            <person name="Xia L.Y."/>
            <person name="Li J."/>
            <person name="Zhao F."/>
            <person name="Cao W.C."/>
        </authorList>
    </citation>
    <scope>NUCLEOTIDE SEQUENCE [LARGE SCALE GENOMIC DNA]</scope>
    <source>
        <strain evidence="1">Iper-2018</strain>
    </source>
</reference>
<dbReference type="EMBL" id="JABSTQ010008732">
    <property type="protein sequence ID" value="KAG0434129.1"/>
    <property type="molecule type" value="Genomic_DNA"/>
</dbReference>
<proteinExistence type="predicted"/>
<protein>
    <submittedName>
        <fullName evidence="1">Uncharacterized protein</fullName>
    </submittedName>
</protein>
<comment type="caution">
    <text evidence="1">The sequence shown here is derived from an EMBL/GenBank/DDBJ whole genome shotgun (WGS) entry which is preliminary data.</text>
</comment>
<keyword evidence="2" id="KW-1185">Reference proteome</keyword>
<organism evidence="1 2">
    <name type="scientific">Ixodes persulcatus</name>
    <name type="common">Taiga tick</name>
    <dbReference type="NCBI Taxonomy" id="34615"/>
    <lineage>
        <taxon>Eukaryota</taxon>
        <taxon>Metazoa</taxon>
        <taxon>Ecdysozoa</taxon>
        <taxon>Arthropoda</taxon>
        <taxon>Chelicerata</taxon>
        <taxon>Arachnida</taxon>
        <taxon>Acari</taxon>
        <taxon>Parasitiformes</taxon>
        <taxon>Ixodida</taxon>
        <taxon>Ixodoidea</taxon>
        <taxon>Ixodidae</taxon>
        <taxon>Ixodinae</taxon>
        <taxon>Ixodes</taxon>
    </lineage>
</organism>
<accession>A0AC60QIF9</accession>
<evidence type="ECO:0000313" key="1">
    <source>
        <dbReference type="EMBL" id="KAG0434129.1"/>
    </source>
</evidence>